<evidence type="ECO:0000256" key="1">
    <source>
        <dbReference type="SAM" id="SignalP"/>
    </source>
</evidence>
<evidence type="ECO:0000313" key="4">
    <source>
        <dbReference type="Proteomes" id="UP001143304"/>
    </source>
</evidence>
<dbReference type="EMBL" id="SHNO01000001">
    <property type="protein sequence ID" value="MCX2978410.1"/>
    <property type="molecule type" value="Genomic_DNA"/>
</dbReference>
<protein>
    <submittedName>
        <fullName evidence="3">DUF4382 domain-containing protein</fullName>
    </submittedName>
</protein>
<feature type="chain" id="PRO_5045213642" evidence="1">
    <location>
        <begin position="24"/>
        <end position="339"/>
    </location>
</feature>
<feature type="signal peptide" evidence="1">
    <location>
        <begin position="1"/>
        <end position="23"/>
    </location>
</feature>
<comment type="caution">
    <text evidence="3">The sequence shown here is derived from an EMBL/GenBank/DDBJ whole genome shotgun (WGS) entry which is preliminary data.</text>
</comment>
<keyword evidence="1" id="KW-0732">Signal</keyword>
<gene>
    <name evidence="3" type="ORF">EYC82_13670</name>
</gene>
<reference evidence="3" key="1">
    <citation type="submission" date="2019-02" db="EMBL/GenBank/DDBJ databases">
        <authorList>
            <person name="Li S.-H."/>
        </authorList>
    </citation>
    <scope>NUCLEOTIDE SEQUENCE</scope>
    <source>
        <strain evidence="3">IMCC11814</strain>
    </source>
</reference>
<dbReference type="RefSeq" id="WP_279250104.1">
    <property type="nucleotide sequence ID" value="NZ_SHNO01000001.1"/>
</dbReference>
<sequence length="339" mass="36761">MTRLDRCILTLLLAALSLLPAGCGGCGFDCSGSNNNNDATRLTLGFSDALPEDLDAVEITVESIIFRRSGNEDIVVDSFTIKPLNDVDSAEFQMNLLDYQGDSQLDVITDFEIPSGFYREVSIVIAGNDINASSVTESATGRQVALNVPGGSLDLKDLSLPSGEQIVAVEFALAQALEYQSDSQPYLLNTTGIRMQNHASSARLWGQIDRNLFDEVEPCSSKEDPNNGNRLYLYQGKGLEQQALADVYNPARADNVPPNAIAPFAVASIVQSRTTSEWEYAFGYLPDGDYTMAFSCNASTDNSITYEGLEIPLPTNQVYEVTLDTGARVQCNLTSNARC</sequence>
<organism evidence="3 4">
    <name type="scientific">Candidatus Marimicrobium litorale</name>
    <dbReference type="NCBI Taxonomy" id="2518991"/>
    <lineage>
        <taxon>Bacteria</taxon>
        <taxon>Pseudomonadati</taxon>
        <taxon>Pseudomonadota</taxon>
        <taxon>Gammaproteobacteria</taxon>
        <taxon>Cellvibrionales</taxon>
        <taxon>Halieaceae</taxon>
        <taxon>Marimicrobium</taxon>
    </lineage>
</organism>
<accession>A0ABT3T9A6</accession>
<feature type="domain" description="DUF4382" evidence="2">
    <location>
        <begin position="40"/>
        <end position="169"/>
    </location>
</feature>
<keyword evidence="4" id="KW-1185">Reference proteome</keyword>
<dbReference type="InterPro" id="IPR025491">
    <property type="entry name" value="DUF4382"/>
</dbReference>
<evidence type="ECO:0000313" key="3">
    <source>
        <dbReference type="EMBL" id="MCX2978410.1"/>
    </source>
</evidence>
<proteinExistence type="predicted"/>
<dbReference type="Pfam" id="PF14321">
    <property type="entry name" value="DUF4382"/>
    <property type="match status" value="1"/>
</dbReference>
<dbReference type="Proteomes" id="UP001143304">
    <property type="component" value="Unassembled WGS sequence"/>
</dbReference>
<name>A0ABT3T9A6_9GAMM</name>
<evidence type="ECO:0000259" key="2">
    <source>
        <dbReference type="Pfam" id="PF14321"/>
    </source>
</evidence>